<evidence type="ECO:0000256" key="4">
    <source>
        <dbReference type="ARBA" id="ARBA00022490"/>
    </source>
</evidence>
<dbReference type="GO" id="GO:0005829">
    <property type="term" value="C:cytosol"/>
    <property type="evidence" value="ECO:0007669"/>
    <property type="project" value="TreeGrafter"/>
</dbReference>
<dbReference type="InterPro" id="IPR006195">
    <property type="entry name" value="aa-tRNA-synth_II"/>
</dbReference>
<keyword evidence="6" id="KW-0547">Nucleotide-binding</keyword>
<keyword evidence="4" id="KW-0963">Cytoplasm</keyword>
<sequence>MPTCEHNITGKVNVLASFDFASLLYQDDKTQKLTIDARVESVARFVNAELLHLELRAQDKPLQATISTSAVGKETWDLAQTLTAESIVRVTGFVREVVEDVGPSNGRTVCAAIRVTDLNIVALAAPDLSDSSHHREKMLLPRADLEERLNNRILDVRHAASGAIFKLHSGMCQLVVEFLCSNNFHWIHTPRIISATIPGDNEYFHLPYFGKDAWLAQSSQHHKQMALSMDMGRVFEIGPVFRAEVKSSNSTRHVTEFTVLDIAMTFHDDYHEVVDLIESMLVFVVKELQRRSQYKQLIEAVQQLYPRARPFCVGLDKHGKIPRITFLEAKRILREELGLASDDCKNFTDQEEAALGLYFWESASTDMFTIEQYPAHMRQFNSQANPDCPGLSNTWDTIVGGREICSGSQRIHAYSELCEAMRAGVCGPPLDPEDEQWQPYLAAFKAGMPPHGGCGLGLNRLLQSFLGLQDVREVILFPRDVDRLRP</sequence>
<evidence type="ECO:0000259" key="11">
    <source>
        <dbReference type="PROSITE" id="PS50862"/>
    </source>
</evidence>
<keyword evidence="8" id="KW-0648">Protein biosynthesis</keyword>
<reference evidence="12 13" key="1">
    <citation type="submission" date="2012-10" db="EMBL/GenBank/DDBJ databases">
        <title>Genome sequencing and analysis of entomopathogenic fungi Beauveria bassiana D1-5.</title>
        <authorList>
            <person name="Li Q."/>
            <person name="Wang L."/>
            <person name="Zhang Z."/>
            <person name="Wang Q."/>
            <person name="Ren J."/>
            <person name="Wang M."/>
            <person name="Xu W."/>
            <person name="Wang J."/>
            <person name="Lu Y."/>
            <person name="Du Q."/>
            <person name="Sun Z."/>
        </authorList>
    </citation>
    <scope>NUCLEOTIDE SEQUENCE [LARGE SCALE GENOMIC DNA]</scope>
    <source>
        <strain evidence="12 13">D1-5</strain>
    </source>
</reference>
<feature type="domain" description="Aminoacyl-transfer RNA synthetases class-II family profile" evidence="11">
    <location>
        <begin position="233"/>
        <end position="486"/>
    </location>
</feature>
<comment type="catalytic activity">
    <reaction evidence="10">
        <text>tRNA(Asp) + L-aspartate + ATP = L-aspartyl-tRNA(Asp) + AMP + diphosphate</text>
        <dbReference type="Rhea" id="RHEA:19649"/>
        <dbReference type="Rhea" id="RHEA-COMP:9660"/>
        <dbReference type="Rhea" id="RHEA-COMP:9678"/>
        <dbReference type="ChEBI" id="CHEBI:29991"/>
        <dbReference type="ChEBI" id="CHEBI:30616"/>
        <dbReference type="ChEBI" id="CHEBI:33019"/>
        <dbReference type="ChEBI" id="CHEBI:78442"/>
        <dbReference type="ChEBI" id="CHEBI:78516"/>
        <dbReference type="ChEBI" id="CHEBI:456215"/>
        <dbReference type="EC" id="6.1.1.12"/>
    </reaction>
</comment>
<evidence type="ECO:0000313" key="13">
    <source>
        <dbReference type="Proteomes" id="UP000030106"/>
    </source>
</evidence>
<evidence type="ECO:0000256" key="5">
    <source>
        <dbReference type="ARBA" id="ARBA00022598"/>
    </source>
</evidence>
<organism evidence="12 13">
    <name type="scientific">Beauveria bassiana D1-5</name>
    <dbReference type="NCBI Taxonomy" id="1245745"/>
    <lineage>
        <taxon>Eukaryota</taxon>
        <taxon>Fungi</taxon>
        <taxon>Dikarya</taxon>
        <taxon>Ascomycota</taxon>
        <taxon>Pezizomycotina</taxon>
        <taxon>Sordariomycetes</taxon>
        <taxon>Hypocreomycetidae</taxon>
        <taxon>Hypocreales</taxon>
        <taxon>Cordycipitaceae</taxon>
        <taxon>Beauveria</taxon>
    </lineage>
</organism>
<keyword evidence="7" id="KW-0067">ATP-binding</keyword>
<dbReference type="PANTHER" id="PTHR43450">
    <property type="entry name" value="ASPARTYL-TRNA SYNTHETASE"/>
    <property type="match status" value="1"/>
</dbReference>
<evidence type="ECO:0000256" key="8">
    <source>
        <dbReference type="ARBA" id="ARBA00022917"/>
    </source>
</evidence>
<dbReference type="PROSITE" id="PS50862">
    <property type="entry name" value="AA_TRNA_LIGASE_II"/>
    <property type="match status" value="1"/>
</dbReference>
<dbReference type="InterPro" id="IPR002312">
    <property type="entry name" value="Asp/Asn-tRNA-synth_IIb"/>
</dbReference>
<dbReference type="OrthoDB" id="372395at2759"/>
<dbReference type="GO" id="GO:0004815">
    <property type="term" value="F:aspartate-tRNA ligase activity"/>
    <property type="evidence" value="ECO:0007669"/>
    <property type="project" value="UniProtKB-EC"/>
</dbReference>
<comment type="similarity">
    <text evidence="2">Belongs to the class-II aminoacyl-tRNA synthetase family. Type 2 subfamily.</text>
</comment>
<protein>
    <recommendedName>
        <fullName evidence="3">aspartate--tRNA ligase</fullName>
        <ecNumber evidence="3">6.1.1.12</ecNumber>
    </recommendedName>
</protein>
<dbReference type="GO" id="GO:0006422">
    <property type="term" value="P:aspartyl-tRNA aminoacylation"/>
    <property type="evidence" value="ECO:0007669"/>
    <property type="project" value="InterPro"/>
</dbReference>
<evidence type="ECO:0000256" key="3">
    <source>
        <dbReference type="ARBA" id="ARBA00012841"/>
    </source>
</evidence>
<comment type="subcellular location">
    <subcellularLocation>
        <location evidence="1">Cytoplasm</location>
    </subcellularLocation>
</comment>
<dbReference type="GO" id="GO:0003723">
    <property type="term" value="F:RNA binding"/>
    <property type="evidence" value="ECO:0007669"/>
    <property type="project" value="TreeGrafter"/>
</dbReference>
<dbReference type="STRING" id="1245745.A0A0A2V865"/>
<name>A0A0A2V865_BEABA</name>
<evidence type="ECO:0000256" key="9">
    <source>
        <dbReference type="ARBA" id="ARBA00023146"/>
    </source>
</evidence>
<evidence type="ECO:0000256" key="10">
    <source>
        <dbReference type="ARBA" id="ARBA00047904"/>
    </source>
</evidence>
<dbReference type="Pfam" id="PF00152">
    <property type="entry name" value="tRNA-synt_2"/>
    <property type="match status" value="1"/>
</dbReference>
<accession>A0A0A2V865</accession>
<dbReference type="SUPFAM" id="SSF50249">
    <property type="entry name" value="Nucleic acid-binding proteins"/>
    <property type="match status" value="1"/>
</dbReference>
<evidence type="ECO:0000313" key="12">
    <source>
        <dbReference type="EMBL" id="KGQ03658.1"/>
    </source>
</evidence>
<evidence type="ECO:0000256" key="7">
    <source>
        <dbReference type="ARBA" id="ARBA00022840"/>
    </source>
</evidence>
<dbReference type="PRINTS" id="PR01042">
    <property type="entry name" value="TRNASYNTHASP"/>
</dbReference>
<comment type="caution">
    <text evidence="12">The sequence shown here is derived from an EMBL/GenBank/DDBJ whole genome shotgun (WGS) entry which is preliminary data.</text>
</comment>
<keyword evidence="9" id="KW-0030">Aminoacyl-tRNA synthetase</keyword>
<dbReference type="Gene3D" id="2.40.50.140">
    <property type="entry name" value="Nucleic acid-binding proteins"/>
    <property type="match status" value="1"/>
</dbReference>
<dbReference type="PANTHER" id="PTHR43450:SF4">
    <property type="entry name" value="ASPARTATE--TRNA LIGASE"/>
    <property type="match status" value="1"/>
</dbReference>
<dbReference type="Gene3D" id="3.30.930.10">
    <property type="entry name" value="Bira Bifunctional Protein, Domain 2"/>
    <property type="match status" value="1"/>
</dbReference>
<proteinExistence type="inferred from homology"/>
<evidence type="ECO:0000256" key="6">
    <source>
        <dbReference type="ARBA" id="ARBA00022741"/>
    </source>
</evidence>
<dbReference type="HOGENOM" id="CLU_004553_2_1_1"/>
<dbReference type="EC" id="6.1.1.12" evidence="3"/>
<dbReference type="InterPro" id="IPR004523">
    <property type="entry name" value="Asp-tRNA_synthase_2"/>
</dbReference>
<dbReference type="InterPro" id="IPR004364">
    <property type="entry name" value="Aa-tRNA-synt_II"/>
</dbReference>
<dbReference type="SUPFAM" id="SSF55681">
    <property type="entry name" value="Class II aaRS and biotin synthetases"/>
    <property type="match status" value="1"/>
</dbReference>
<dbReference type="eggNOG" id="KOG0556">
    <property type="taxonomic scope" value="Eukaryota"/>
</dbReference>
<dbReference type="GO" id="GO:0005524">
    <property type="term" value="F:ATP binding"/>
    <property type="evidence" value="ECO:0007669"/>
    <property type="project" value="UniProtKB-KW"/>
</dbReference>
<gene>
    <name evidence="12" type="ORF">BBAD15_g11106</name>
</gene>
<dbReference type="Proteomes" id="UP000030106">
    <property type="component" value="Unassembled WGS sequence"/>
</dbReference>
<dbReference type="FunFam" id="3.30.930.10:FF:000214">
    <property type="entry name" value="Aspartate--tRNA(Asp/Asn) ligase"/>
    <property type="match status" value="1"/>
</dbReference>
<dbReference type="EMBL" id="ANFO01001186">
    <property type="protein sequence ID" value="KGQ03658.1"/>
    <property type="molecule type" value="Genomic_DNA"/>
</dbReference>
<keyword evidence="5 12" id="KW-0436">Ligase</keyword>
<evidence type="ECO:0000256" key="2">
    <source>
        <dbReference type="ARBA" id="ARBA00005312"/>
    </source>
</evidence>
<dbReference type="InterPro" id="IPR012340">
    <property type="entry name" value="NA-bd_OB-fold"/>
</dbReference>
<evidence type="ECO:0000256" key="1">
    <source>
        <dbReference type="ARBA" id="ARBA00004496"/>
    </source>
</evidence>
<dbReference type="InterPro" id="IPR045864">
    <property type="entry name" value="aa-tRNA-synth_II/BPL/LPL"/>
</dbReference>
<dbReference type="GO" id="GO:0017101">
    <property type="term" value="C:aminoacyl-tRNA synthetase multienzyme complex"/>
    <property type="evidence" value="ECO:0007669"/>
    <property type="project" value="TreeGrafter"/>
</dbReference>
<dbReference type="AlphaFoldDB" id="A0A0A2V865"/>